<protein>
    <submittedName>
        <fullName evidence="2">Uncharacterized protein</fullName>
    </submittedName>
</protein>
<gene>
    <name evidence="2" type="ORF">MYCFIDRAFT_135169</name>
</gene>
<reference evidence="2 3" key="1">
    <citation type="journal article" date="2012" name="PLoS Pathog.">
        <title>Diverse lifestyles and strategies of plant pathogenesis encoded in the genomes of eighteen Dothideomycetes fungi.</title>
        <authorList>
            <person name="Ohm R.A."/>
            <person name="Feau N."/>
            <person name="Henrissat B."/>
            <person name="Schoch C.L."/>
            <person name="Horwitz B.A."/>
            <person name="Barry K.W."/>
            <person name="Condon B.J."/>
            <person name="Copeland A.C."/>
            <person name="Dhillon B."/>
            <person name="Glaser F."/>
            <person name="Hesse C.N."/>
            <person name="Kosti I."/>
            <person name="LaButti K."/>
            <person name="Lindquist E.A."/>
            <person name="Lucas S."/>
            <person name="Salamov A.A."/>
            <person name="Bradshaw R.E."/>
            <person name="Ciuffetti L."/>
            <person name="Hamelin R.C."/>
            <person name="Kema G.H.J."/>
            <person name="Lawrence C."/>
            <person name="Scott J.A."/>
            <person name="Spatafora J.W."/>
            <person name="Turgeon B.G."/>
            <person name="de Wit P.J.G.M."/>
            <person name="Zhong S."/>
            <person name="Goodwin S.B."/>
            <person name="Grigoriev I.V."/>
        </authorList>
    </citation>
    <scope>NUCLEOTIDE SEQUENCE [LARGE SCALE GENOMIC DNA]</scope>
    <source>
        <strain evidence="2 3">CIRAD86</strain>
    </source>
</reference>
<dbReference type="KEGG" id="pfj:MYCFIDRAFT_135169"/>
<dbReference type="OrthoDB" id="8249012at2759"/>
<feature type="compositionally biased region" description="Polar residues" evidence="1">
    <location>
        <begin position="253"/>
        <end position="272"/>
    </location>
</feature>
<proteinExistence type="predicted"/>
<evidence type="ECO:0000256" key="1">
    <source>
        <dbReference type="SAM" id="MobiDB-lite"/>
    </source>
</evidence>
<dbReference type="VEuPathDB" id="FungiDB:MYCFIDRAFT_135169"/>
<dbReference type="RefSeq" id="XP_007924976.1">
    <property type="nucleotide sequence ID" value="XM_007926785.1"/>
</dbReference>
<keyword evidence="3" id="KW-1185">Reference proteome</keyword>
<dbReference type="InterPro" id="IPR011257">
    <property type="entry name" value="DNA_glycosylase"/>
</dbReference>
<evidence type="ECO:0000313" key="2">
    <source>
        <dbReference type="EMBL" id="EME84352.1"/>
    </source>
</evidence>
<sequence>MHPGHHFESITKPTFLDILAQYPHVVPGKLNDLDKTRYGMRPTPPGKTPGAYFTKDQVVTLVEWKLSHGTFRPKLKQLVESNAEHHVVSITRSSLTGMADVSISAEQVKATLAALTALKGVGPATASLLMSVASPVHVPFFSDELFRWAFYEDAKGKGWDRSIKYTPKEYLELFEKLQQLVNRIDVSAVDAERVAYVLGKRTYGKGSNKKTEAAAQSRKRAADDTSAENVQPVPTSKKSKTTKSDSKDEPSSQSAKSVTRGTRSSTRLKAQS</sequence>
<dbReference type="GeneID" id="19330960"/>
<dbReference type="PANTHER" id="PTHR21521">
    <property type="entry name" value="AMUN, ISOFORM A"/>
    <property type="match status" value="1"/>
</dbReference>
<dbReference type="eggNOG" id="ENOG502QR55">
    <property type="taxonomic scope" value="Eukaryota"/>
</dbReference>
<dbReference type="HOGENOM" id="CLU_048127_2_0_1"/>
<evidence type="ECO:0000313" key="3">
    <source>
        <dbReference type="Proteomes" id="UP000016932"/>
    </source>
</evidence>
<dbReference type="PANTHER" id="PTHR21521:SF0">
    <property type="entry name" value="AMUN, ISOFORM A"/>
    <property type="match status" value="1"/>
</dbReference>
<organism evidence="2 3">
    <name type="scientific">Pseudocercospora fijiensis (strain CIRAD86)</name>
    <name type="common">Black leaf streak disease fungus</name>
    <name type="synonym">Mycosphaerella fijiensis</name>
    <dbReference type="NCBI Taxonomy" id="383855"/>
    <lineage>
        <taxon>Eukaryota</taxon>
        <taxon>Fungi</taxon>
        <taxon>Dikarya</taxon>
        <taxon>Ascomycota</taxon>
        <taxon>Pezizomycotina</taxon>
        <taxon>Dothideomycetes</taxon>
        <taxon>Dothideomycetidae</taxon>
        <taxon>Mycosphaerellales</taxon>
        <taxon>Mycosphaerellaceae</taxon>
        <taxon>Pseudocercospora</taxon>
    </lineage>
</organism>
<name>M3B4S3_PSEFD</name>
<dbReference type="SUPFAM" id="SSF48150">
    <property type="entry name" value="DNA-glycosylase"/>
    <property type="match status" value="1"/>
</dbReference>
<dbReference type="GO" id="GO:0006281">
    <property type="term" value="P:DNA repair"/>
    <property type="evidence" value="ECO:0007669"/>
    <property type="project" value="InterPro"/>
</dbReference>
<dbReference type="STRING" id="383855.M3B4S3"/>
<feature type="region of interest" description="Disordered" evidence="1">
    <location>
        <begin position="204"/>
        <end position="272"/>
    </location>
</feature>
<dbReference type="Proteomes" id="UP000016932">
    <property type="component" value="Unassembled WGS sequence"/>
</dbReference>
<dbReference type="GO" id="GO:0003824">
    <property type="term" value="F:catalytic activity"/>
    <property type="evidence" value="ECO:0007669"/>
    <property type="project" value="InterPro"/>
</dbReference>
<dbReference type="EMBL" id="KB446557">
    <property type="protein sequence ID" value="EME84352.1"/>
    <property type="molecule type" value="Genomic_DNA"/>
</dbReference>
<accession>M3B4S3</accession>
<dbReference type="AlphaFoldDB" id="M3B4S3"/>